<feature type="domain" description="SLH" evidence="3">
    <location>
        <begin position="591"/>
        <end position="659"/>
    </location>
</feature>
<keyword evidence="2" id="KW-0732">Signal</keyword>
<name>A0ABR2WRB7_9FUNG</name>
<dbReference type="PROSITE" id="PS51272">
    <property type="entry name" value="SLH"/>
    <property type="match status" value="2"/>
</dbReference>
<dbReference type="Pfam" id="PF00144">
    <property type="entry name" value="Beta-lactamase"/>
    <property type="match status" value="1"/>
</dbReference>
<dbReference type="SUPFAM" id="SSF56601">
    <property type="entry name" value="beta-lactamase/transpeptidase-like"/>
    <property type="match status" value="1"/>
</dbReference>
<dbReference type="Gene3D" id="3.40.710.10">
    <property type="entry name" value="DD-peptidase/beta-lactamase superfamily"/>
    <property type="match status" value="1"/>
</dbReference>
<feature type="chain" id="PRO_5046813125" description="SLH domain-containing protein" evidence="2">
    <location>
        <begin position="26"/>
        <end position="659"/>
    </location>
</feature>
<dbReference type="InterPro" id="IPR001119">
    <property type="entry name" value="SLH_dom"/>
</dbReference>
<dbReference type="PROSITE" id="PS51257">
    <property type="entry name" value="PROKAR_LIPOPROTEIN"/>
    <property type="match status" value="1"/>
</dbReference>
<dbReference type="PANTHER" id="PTHR46825:SF9">
    <property type="entry name" value="BETA-LACTAMASE-RELATED DOMAIN-CONTAINING PROTEIN"/>
    <property type="match status" value="1"/>
</dbReference>
<accession>A0ABR2WRB7</accession>
<feature type="signal peptide" evidence="2">
    <location>
        <begin position="1"/>
        <end position="25"/>
    </location>
</feature>
<keyword evidence="5" id="KW-1185">Reference proteome</keyword>
<dbReference type="Pfam" id="PF00395">
    <property type="entry name" value="SLH"/>
    <property type="match status" value="2"/>
</dbReference>
<proteinExistence type="inferred from homology"/>
<dbReference type="InterPro" id="IPR012338">
    <property type="entry name" value="Beta-lactam/transpept-like"/>
</dbReference>
<comment type="caution">
    <text evidence="4">The sequence shown here is derived from an EMBL/GenBank/DDBJ whole genome shotgun (WGS) entry which is preliminary data.</text>
</comment>
<comment type="similarity">
    <text evidence="1">Belongs to the peptidase S12 family.</text>
</comment>
<evidence type="ECO:0000313" key="5">
    <source>
        <dbReference type="Proteomes" id="UP001479436"/>
    </source>
</evidence>
<dbReference type="Proteomes" id="UP001479436">
    <property type="component" value="Unassembled WGS sequence"/>
</dbReference>
<dbReference type="InterPro" id="IPR050491">
    <property type="entry name" value="AmpC-like"/>
</dbReference>
<evidence type="ECO:0000256" key="1">
    <source>
        <dbReference type="ARBA" id="ARBA00038215"/>
    </source>
</evidence>
<evidence type="ECO:0000313" key="4">
    <source>
        <dbReference type="EMBL" id="KAK9763976.1"/>
    </source>
</evidence>
<sequence>MKEMIYYTSFAALLLSTSLIISCTASKGPEMSAEKVSLGGPRDAKEVEAFADTIFTSTMKKFNVIGSNFVVVRDGNVILSKGYGYADKERQIPVDKNTVFQIGSVTKSFTALAVMQLVDRGKINLHRDIQKYLGGLKVPNKTGKPLTMYDLLTYTSGVDSPDIVSEFSPDYIDKYIPLKEFLITHMPTVIRPPGEAYTYDNFGFMLAGYAIQKVSGIPYSQYMEKYIFKPLGMNVTNVKFTPELLANLAAHYGPNGELLDTVGLAPSECPQGGMLSTGEDMAKYLIMHLNKGEYGSKRIVSQKSIRQMHTYQIFVDPTIPITTVGFEGYFKELMNDEHVILKGGNLPGHSSLVAILPEKNTALYMSYNSDCMMSVDIYEAFMNHYYPKANKTLPSVYMPLNEQLAQDYLGIYQNTRMHALRTLISYQNGTLLMETEATGKQILQMKHPLLFEDELGRKVAFKRDSSGSIAYMYNTNPKGLDLVAYAQKFNMKAAFSDIPSDSKYKTYIDHLNALDIMKGKSENLFDPNGTMTQGEFAEALLRAHGWDDVTYAAKKNRKLMLVGVSDYQPTTPITRKMAAVMIQNLKNPATESQIRLSGQTDTWAAEAIAALVFQGIVDPDTKTSSDHTVDFRPEENLSRQEASALLDIGFGCYTLPNMP</sequence>
<dbReference type="InterPro" id="IPR001466">
    <property type="entry name" value="Beta-lactam-related"/>
</dbReference>
<reference evidence="4 5" key="1">
    <citation type="submission" date="2023-04" db="EMBL/GenBank/DDBJ databases">
        <title>Genome of Basidiobolus ranarum AG-B5.</title>
        <authorList>
            <person name="Stajich J.E."/>
            <person name="Carter-House D."/>
            <person name="Gryganskyi A."/>
        </authorList>
    </citation>
    <scope>NUCLEOTIDE SEQUENCE [LARGE SCALE GENOMIC DNA]</scope>
    <source>
        <strain evidence="4 5">AG-B5</strain>
    </source>
</reference>
<evidence type="ECO:0000259" key="3">
    <source>
        <dbReference type="PROSITE" id="PS51272"/>
    </source>
</evidence>
<dbReference type="PANTHER" id="PTHR46825">
    <property type="entry name" value="D-ALANYL-D-ALANINE-CARBOXYPEPTIDASE/ENDOPEPTIDASE AMPH"/>
    <property type="match status" value="1"/>
</dbReference>
<feature type="domain" description="SLH" evidence="3">
    <location>
        <begin position="491"/>
        <end position="554"/>
    </location>
</feature>
<protein>
    <recommendedName>
        <fullName evidence="3">SLH domain-containing protein</fullName>
    </recommendedName>
</protein>
<organism evidence="4 5">
    <name type="scientific">Basidiobolus ranarum</name>
    <dbReference type="NCBI Taxonomy" id="34480"/>
    <lineage>
        <taxon>Eukaryota</taxon>
        <taxon>Fungi</taxon>
        <taxon>Fungi incertae sedis</taxon>
        <taxon>Zoopagomycota</taxon>
        <taxon>Entomophthoromycotina</taxon>
        <taxon>Basidiobolomycetes</taxon>
        <taxon>Basidiobolales</taxon>
        <taxon>Basidiobolaceae</taxon>
        <taxon>Basidiobolus</taxon>
    </lineage>
</organism>
<dbReference type="EMBL" id="JASJQH010000522">
    <property type="protein sequence ID" value="KAK9763976.1"/>
    <property type="molecule type" value="Genomic_DNA"/>
</dbReference>
<evidence type="ECO:0000256" key="2">
    <source>
        <dbReference type="SAM" id="SignalP"/>
    </source>
</evidence>
<gene>
    <name evidence="4" type="ORF">K7432_008916</name>
</gene>